<keyword evidence="1" id="KW-0862">Zinc</keyword>
<dbReference type="Pfam" id="PF00320">
    <property type="entry name" value="GATA"/>
    <property type="match status" value="1"/>
</dbReference>
<keyword evidence="3" id="KW-0472">Membrane</keyword>
<name>Q4U945_THEAN</name>
<keyword evidence="3" id="KW-1133">Transmembrane helix</keyword>
<sequence>MEYIKSCSIYQLLFISFQPNLVDAYYSRLYQITSKNRFCPSFPVFFYIIIFINYFLFKSPFLEILSADSIHIIFRSIMCFLSIIFKMQTNSDNNLEKKDSMPKYFSENVYKEIVKSLSEFQKRTANAGENMNMANRDEPEIDMDFNLNPPSDQQQSFAYSPNYMYSQDANGRILHDQTGKKIPEYNTVMNSNECILQRKYEPMLSESNVMKPGDDCNKISMTKFEEKAPLEETEMSSDLVKCVKSPQTSPNLLPTAAESFNIKNELNGPQMMNEVNQSDLRPNGEEQKKFYSEEARKMQYQNKTIDYGCINYDPCGSDNRISDPGYYYSIPYDPRLFQKKQNIEENLNYMMYKPEKAVAYFNSIIPVFDDETNTYYPNYQVDDQNNPNIINRQTMFRNGMINTMIHNYFLELLSDRNVSPFYKYITRGQNYNLPNPYGNIESYYKTNSMKQDIGERYDQIDSNDQNGNSQGRIAIKPKQEKKRNSRSTSAGRPKLNRNHYSCSNCNVKTTPQWRYYKGVAVCNACYMRIRKDKTQSTQNPKGKNKKK</sequence>
<feature type="transmembrane region" description="Helical" evidence="3">
    <location>
        <begin position="38"/>
        <end position="57"/>
    </location>
</feature>
<dbReference type="OMA" id="AVCNACY"/>
<dbReference type="InParanoid" id="Q4U945"/>
<dbReference type="KEGG" id="tan:TA10735"/>
<evidence type="ECO:0000256" key="3">
    <source>
        <dbReference type="SAM" id="Phobius"/>
    </source>
</evidence>
<protein>
    <submittedName>
        <fullName evidence="5">GATA-specific transcription factor, putative</fullName>
    </submittedName>
</protein>
<feature type="region of interest" description="Disordered" evidence="2">
    <location>
        <begin position="459"/>
        <end position="501"/>
    </location>
</feature>
<evidence type="ECO:0000256" key="2">
    <source>
        <dbReference type="SAM" id="MobiDB-lite"/>
    </source>
</evidence>
<dbReference type="GeneID" id="3862653"/>
<evidence type="ECO:0000313" key="5">
    <source>
        <dbReference type="EMBL" id="CAI76658.1"/>
    </source>
</evidence>
<evidence type="ECO:0000313" key="6">
    <source>
        <dbReference type="Proteomes" id="UP000001950"/>
    </source>
</evidence>
<dbReference type="STRING" id="5874.Q4U945"/>
<keyword evidence="1" id="KW-0863">Zinc-finger</keyword>
<dbReference type="PROSITE" id="PS50114">
    <property type="entry name" value="GATA_ZN_FINGER_2"/>
    <property type="match status" value="1"/>
</dbReference>
<dbReference type="GO" id="GO:0006355">
    <property type="term" value="P:regulation of DNA-templated transcription"/>
    <property type="evidence" value="ECO:0007669"/>
    <property type="project" value="InterPro"/>
</dbReference>
<accession>Q4U945</accession>
<dbReference type="AlphaFoldDB" id="Q4U945"/>
<dbReference type="InterPro" id="IPR013088">
    <property type="entry name" value="Znf_NHR/GATA"/>
</dbReference>
<dbReference type="OrthoDB" id="366013at2759"/>
<dbReference type="InterPro" id="IPR000679">
    <property type="entry name" value="Znf_GATA"/>
</dbReference>
<evidence type="ECO:0000259" key="4">
    <source>
        <dbReference type="PROSITE" id="PS50114"/>
    </source>
</evidence>
<dbReference type="RefSeq" id="XP_953283.1">
    <property type="nucleotide sequence ID" value="XM_948190.1"/>
</dbReference>
<dbReference type="GO" id="GO:0043565">
    <property type="term" value="F:sequence-specific DNA binding"/>
    <property type="evidence" value="ECO:0007669"/>
    <property type="project" value="InterPro"/>
</dbReference>
<dbReference type="GO" id="GO:0008270">
    <property type="term" value="F:zinc ion binding"/>
    <property type="evidence" value="ECO:0007669"/>
    <property type="project" value="UniProtKB-KW"/>
</dbReference>
<evidence type="ECO:0000256" key="1">
    <source>
        <dbReference type="PROSITE-ProRule" id="PRU00094"/>
    </source>
</evidence>
<keyword evidence="3" id="KW-0812">Transmembrane</keyword>
<dbReference type="eggNOG" id="ENOG502QX82">
    <property type="taxonomic scope" value="Eukaryota"/>
</dbReference>
<feature type="compositionally biased region" description="Polar residues" evidence="2">
    <location>
        <begin position="460"/>
        <end position="471"/>
    </location>
</feature>
<dbReference type="EMBL" id="CR940353">
    <property type="protein sequence ID" value="CAI76658.1"/>
    <property type="molecule type" value="Genomic_DNA"/>
</dbReference>
<keyword evidence="6" id="KW-1185">Reference proteome</keyword>
<proteinExistence type="predicted"/>
<reference evidence="5 6" key="1">
    <citation type="journal article" date="2005" name="Science">
        <title>Genome of the host-cell transforming parasite Theileria annulata compared with T. parva.</title>
        <authorList>
            <person name="Pain A."/>
            <person name="Renauld H."/>
            <person name="Berriman M."/>
            <person name="Murphy L."/>
            <person name="Yeats C.A."/>
            <person name="Weir W."/>
            <person name="Kerhornou A."/>
            <person name="Aslett M."/>
            <person name="Bishop R."/>
            <person name="Bouchier C."/>
            <person name="Cochet M."/>
            <person name="Coulson R.M.R."/>
            <person name="Cronin A."/>
            <person name="de Villiers E.P."/>
            <person name="Fraser A."/>
            <person name="Fosker N."/>
            <person name="Gardner M."/>
            <person name="Goble A."/>
            <person name="Griffiths-Jones S."/>
            <person name="Harris D.E."/>
            <person name="Katzer F."/>
            <person name="Larke N."/>
            <person name="Lord A."/>
            <person name="Maser P."/>
            <person name="McKellar S."/>
            <person name="Mooney P."/>
            <person name="Morton F."/>
            <person name="Nene V."/>
            <person name="O'Neil S."/>
            <person name="Price C."/>
            <person name="Quail M.A."/>
            <person name="Rabbinowitsch E."/>
            <person name="Rawlings N.D."/>
            <person name="Rutter S."/>
            <person name="Saunders D."/>
            <person name="Seeger K."/>
            <person name="Shah T."/>
            <person name="Squares R."/>
            <person name="Squares S."/>
            <person name="Tivey A."/>
            <person name="Walker A.R."/>
            <person name="Woodward J."/>
            <person name="Dobbelaere D.A.E."/>
            <person name="Langsley G."/>
            <person name="Rajandream M.A."/>
            <person name="McKeever D."/>
            <person name="Shiels B."/>
            <person name="Tait A."/>
            <person name="Barrell B.G."/>
            <person name="Hall N."/>
        </authorList>
    </citation>
    <scope>NUCLEOTIDE SEQUENCE [LARGE SCALE GENOMIC DNA]</scope>
    <source>
        <strain evidence="6">Ankara</strain>
    </source>
</reference>
<gene>
    <name evidence="5" type="ORF">TA10735</name>
</gene>
<keyword evidence="1" id="KW-0479">Metal-binding</keyword>
<dbReference type="Gene3D" id="3.30.50.10">
    <property type="entry name" value="Erythroid Transcription Factor GATA-1, subunit A"/>
    <property type="match status" value="1"/>
</dbReference>
<dbReference type="Proteomes" id="UP000001950">
    <property type="component" value="Chromosome 4"/>
</dbReference>
<feature type="domain" description="GATA-type" evidence="4">
    <location>
        <begin position="496"/>
        <end position="530"/>
    </location>
</feature>
<dbReference type="CDD" id="cd00202">
    <property type="entry name" value="ZnF_GATA"/>
    <property type="match status" value="1"/>
</dbReference>
<dbReference type="VEuPathDB" id="PiroplasmaDB:TA10735"/>
<dbReference type="SMART" id="SM00401">
    <property type="entry name" value="ZnF_GATA"/>
    <property type="match status" value="1"/>
</dbReference>
<dbReference type="SUPFAM" id="SSF57716">
    <property type="entry name" value="Glucocorticoid receptor-like (DNA-binding domain)"/>
    <property type="match status" value="1"/>
</dbReference>
<organism evidence="5 6">
    <name type="scientific">Theileria annulata</name>
    <dbReference type="NCBI Taxonomy" id="5874"/>
    <lineage>
        <taxon>Eukaryota</taxon>
        <taxon>Sar</taxon>
        <taxon>Alveolata</taxon>
        <taxon>Apicomplexa</taxon>
        <taxon>Aconoidasida</taxon>
        <taxon>Piroplasmida</taxon>
        <taxon>Theileriidae</taxon>
        <taxon>Theileria</taxon>
    </lineage>
</organism>